<evidence type="ECO:0000256" key="7">
    <source>
        <dbReference type="ARBA" id="ARBA00040167"/>
    </source>
</evidence>
<evidence type="ECO:0000256" key="4">
    <source>
        <dbReference type="ARBA" id="ARBA00023239"/>
    </source>
</evidence>
<comment type="catalytic activity">
    <reaction evidence="8 9">
        <text>hydroxymethylbilane = uroporphyrinogen III + H2O</text>
        <dbReference type="Rhea" id="RHEA:18965"/>
        <dbReference type="ChEBI" id="CHEBI:15377"/>
        <dbReference type="ChEBI" id="CHEBI:57308"/>
        <dbReference type="ChEBI" id="CHEBI:57845"/>
        <dbReference type="EC" id="4.2.1.75"/>
    </reaction>
</comment>
<dbReference type="GO" id="GO:0006782">
    <property type="term" value="P:protoporphyrinogen IX biosynthetic process"/>
    <property type="evidence" value="ECO:0007669"/>
    <property type="project" value="UniProtKB-UniRule"/>
</dbReference>
<keyword evidence="12" id="KW-1185">Reference proteome</keyword>
<accession>A0A516V8F6</accession>
<protein>
    <recommendedName>
        <fullName evidence="7 9">Uroporphyrinogen-III synthase</fullName>
        <ecNumber evidence="3 9">4.2.1.75</ecNumber>
    </recommendedName>
</protein>
<sequence>MPLARCYVISLRPVGAHESLRRAAAARGARVLALSSWRIETQDDAGTRRALRAALAADLVIATSPAAVRATAALQALKRKRGQRWCAVGAGTAAALRRAGIDAVVSPSRMDSEGLLALAELQSLHGRGVGLLTAPGGRNVIAPTLRKRGAHVLRADVYRRVEIPFSSASLSRFRALRAKPWLALGSGEALQQALTRLPADLADKLRAADVAAASERLAQAAREFGFQGRIAVAASARPRDLVAAMAAAIG</sequence>
<evidence type="ECO:0000313" key="11">
    <source>
        <dbReference type="EMBL" id="QDQ74813.1"/>
    </source>
</evidence>
<organism evidence="11 12">
    <name type="scientific">Pseudoluteimonas lycopersici</name>
    <dbReference type="NCBI Taxonomy" id="1324796"/>
    <lineage>
        <taxon>Bacteria</taxon>
        <taxon>Pseudomonadati</taxon>
        <taxon>Pseudomonadota</taxon>
        <taxon>Gammaproteobacteria</taxon>
        <taxon>Lysobacterales</taxon>
        <taxon>Lysobacteraceae</taxon>
        <taxon>Pseudoluteimonas</taxon>
    </lineage>
</organism>
<evidence type="ECO:0000256" key="6">
    <source>
        <dbReference type="ARBA" id="ARBA00037589"/>
    </source>
</evidence>
<reference evidence="11 12" key="1">
    <citation type="submission" date="2019-07" db="EMBL/GenBank/DDBJ databases">
        <title>Lysobacter weifangensis sp. nov., isolated from bensulfuron-methyl contaminated farmland soil.</title>
        <authorList>
            <person name="Zhao H."/>
        </authorList>
    </citation>
    <scope>NUCLEOTIDE SEQUENCE [LARGE SCALE GENOMIC DNA]</scope>
    <source>
        <strain evidence="11 12">CC-Bw-6</strain>
    </source>
</reference>
<dbReference type="EMBL" id="CP041742">
    <property type="protein sequence ID" value="QDQ74813.1"/>
    <property type="molecule type" value="Genomic_DNA"/>
</dbReference>
<comment type="function">
    <text evidence="6 9">Catalyzes cyclization of the linear tetrapyrrole, hydroxymethylbilane, to the macrocyclic uroporphyrinogen III.</text>
</comment>
<name>A0A516V8F6_9GAMM</name>
<dbReference type="Proteomes" id="UP000315891">
    <property type="component" value="Chromosome"/>
</dbReference>
<evidence type="ECO:0000256" key="5">
    <source>
        <dbReference type="ARBA" id="ARBA00023244"/>
    </source>
</evidence>
<keyword evidence="5 9" id="KW-0627">Porphyrin biosynthesis</keyword>
<evidence type="ECO:0000256" key="3">
    <source>
        <dbReference type="ARBA" id="ARBA00013109"/>
    </source>
</evidence>
<dbReference type="InterPro" id="IPR039793">
    <property type="entry name" value="UROS/Hem4"/>
</dbReference>
<evidence type="ECO:0000256" key="9">
    <source>
        <dbReference type="RuleBase" id="RU366031"/>
    </source>
</evidence>
<evidence type="ECO:0000256" key="8">
    <source>
        <dbReference type="ARBA" id="ARBA00048617"/>
    </source>
</evidence>
<dbReference type="OrthoDB" id="9787650at2"/>
<evidence type="ECO:0000313" key="12">
    <source>
        <dbReference type="Proteomes" id="UP000315891"/>
    </source>
</evidence>
<dbReference type="PANTHER" id="PTHR38042">
    <property type="entry name" value="UROPORPHYRINOGEN-III SYNTHASE, CHLOROPLASTIC"/>
    <property type="match status" value="1"/>
</dbReference>
<keyword evidence="4 9" id="KW-0456">Lyase</keyword>
<dbReference type="Pfam" id="PF02602">
    <property type="entry name" value="HEM4"/>
    <property type="match status" value="1"/>
</dbReference>
<dbReference type="AlphaFoldDB" id="A0A516V8F6"/>
<evidence type="ECO:0000256" key="1">
    <source>
        <dbReference type="ARBA" id="ARBA00004772"/>
    </source>
</evidence>
<dbReference type="UniPathway" id="UPA00251">
    <property type="reaction ID" value="UER00320"/>
</dbReference>
<evidence type="ECO:0000256" key="2">
    <source>
        <dbReference type="ARBA" id="ARBA00008133"/>
    </source>
</evidence>
<feature type="domain" description="Tetrapyrrole biosynthesis uroporphyrinogen III synthase" evidence="10">
    <location>
        <begin position="20"/>
        <end position="242"/>
    </location>
</feature>
<dbReference type="Gene3D" id="3.40.50.10090">
    <property type="match status" value="2"/>
</dbReference>
<dbReference type="CDD" id="cd06578">
    <property type="entry name" value="HemD"/>
    <property type="match status" value="1"/>
</dbReference>
<dbReference type="PANTHER" id="PTHR38042:SF1">
    <property type="entry name" value="UROPORPHYRINOGEN-III SYNTHASE, CHLOROPLASTIC"/>
    <property type="match status" value="1"/>
</dbReference>
<dbReference type="SUPFAM" id="SSF69618">
    <property type="entry name" value="HemD-like"/>
    <property type="match status" value="1"/>
</dbReference>
<dbReference type="GO" id="GO:0006780">
    <property type="term" value="P:uroporphyrinogen III biosynthetic process"/>
    <property type="evidence" value="ECO:0007669"/>
    <property type="project" value="UniProtKB-UniRule"/>
</dbReference>
<evidence type="ECO:0000259" key="10">
    <source>
        <dbReference type="Pfam" id="PF02602"/>
    </source>
</evidence>
<dbReference type="EC" id="4.2.1.75" evidence="3 9"/>
<dbReference type="InterPro" id="IPR003754">
    <property type="entry name" value="4pyrrol_synth_uPrphyn_synth"/>
</dbReference>
<dbReference type="GO" id="GO:0004852">
    <property type="term" value="F:uroporphyrinogen-III synthase activity"/>
    <property type="evidence" value="ECO:0007669"/>
    <property type="project" value="UniProtKB-UniRule"/>
</dbReference>
<comment type="similarity">
    <text evidence="2 9">Belongs to the uroporphyrinogen-III synthase family.</text>
</comment>
<proteinExistence type="inferred from homology"/>
<comment type="pathway">
    <text evidence="1 9">Porphyrin-containing compound metabolism; protoporphyrin-IX biosynthesis; coproporphyrinogen-III from 5-aminolevulinate: step 3/4.</text>
</comment>
<dbReference type="InterPro" id="IPR036108">
    <property type="entry name" value="4pyrrol_syn_uPrphyn_synt_sf"/>
</dbReference>
<gene>
    <name evidence="11" type="ORF">FNZ56_08820</name>
</gene>